<dbReference type="OrthoDB" id="1523735at2"/>
<dbReference type="InterPro" id="IPR032508">
    <property type="entry name" value="FecR_C"/>
</dbReference>
<evidence type="ECO:0000313" key="4">
    <source>
        <dbReference type="EMBL" id="OQP56862.1"/>
    </source>
</evidence>
<reference evidence="4 5" key="1">
    <citation type="submission" date="2016-03" db="EMBL/GenBank/DDBJ databases">
        <title>Niastella vici sp. nov., isolated from farmland soil.</title>
        <authorList>
            <person name="Chen L."/>
            <person name="Wang D."/>
            <person name="Yang S."/>
            <person name="Wang G."/>
        </authorList>
    </citation>
    <scope>NUCLEOTIDE SEQUENCE [LARGE SCALE GENOMIC DNA]</scope>
    <source>
        <strain evidence="4 5">DJ57</strain>
    </source>
</reference>
<dbReference type="Proteomes" id="UP000192796">
    <property type="component" value="Unassembled WGS sequence"/>
</dbReference>
<dbReference type="PIRSF" id="PIRSF018266">
    <property type="entry name" value="FecR"/>
    <property type="match status" value="1"/>
</dbReference>
<dbReference type="Gene3D" id="3.55.50.30">
    <property type="match status" value="1"/>
</dbReference>
<keyword evidence="1" id="KW-0812">Transmembrane</keyword>
<evidence type="ECO:0000313" key="5">
    <source>
        <dbReference type="Proteomes" id="UP000192796"/>
    </source>
</evidence>
<dbReference type="GO" id="GO:0016989">
    <property type="term" value="F:sigma factor antagonist activity"/>
    <property type="evidence" value="ECO:0007669"/>
    <property type="project" value="TreeGrafter"/>
</dbReference>
<feature type="domain" description="FecR protein" evidence="2">
    <location>
        <begin position="154"/>
        <end position="245"/>
    </location>
</feature>
<evidence type="ECO:0000259" key="3">
    <source>
        <dbReference type="Pfam" id="PF16344"/>
    </source>
</evidence>
<proteinExistence type="predicted"/>
<evidence type="ECO:0008006" key="6">
    <source>
        <dbReference type="Google" id="ProtNLM"/>
    </source>
</evidence>
<gene>
    <name evidence="4" type="ORF">A3860_09775</name>
</gene>
<sequence>MKDYLQYGVEDFITDESYLRYYFRENEADIQFWTEWIKLHPEKLDVIISANNYIDAFSVRLPESEFQREQQRFAQALNELSPGNSLSGNATEEPDEALREYYNYRARKRNQRITRAVAALLFVTVGSIAYIALQKNRSVTPGRETVQLIEKYVPKGERAKITLPDGSEVELNADSKLTYPAKFTSNTREVQLTGEAFFRVQPDAQHPFLVTSINIGVMVLGTTFNMQCYPDKDQATVALVTGKVKLNAISNGENKQRRVKTITLAPAEMGVLNKNDQSLQKTAYDLNEETGWRQGIVVFRNAGFTEIANRFDKVYNIRLINQSRKKEFRFNGSFSNVSPEEIVKSICLSKQLSYTIKGNVITIH</sequence>
<dbReference type="Pfam" id="PF04773">
    <property type="entry name" value="FecR"/>
    <property type="match status" value="1"/>
</dbReference>
<dbReference type="Pfam" id="PF16344">
    <property type="entry name" value="FecR_C"/>
    <property type="match status" value="1"/>
</dbReference>
<dbReference type="InterPro" id="IPR012373">
    <property type="entry name" value="Ferrdict_sens_TM"/>
</dbReference>
<feature type="transmembrane region" description="Helical" evidence="1">
    <location>
        <begin position="113"/>
        <end position="133"/>
    </location>
</feature>
<protein>
    <recommendedName>
        <fullName evidence="6">Iron dicitrate transport regulator FecR</fullName>
    </recommendedName>
</protein>
<dbReference type="RefSeq" id="WP_081155825.1">
    <property type="nucleotide sequence ID" value="NZ_LVYD01000124.1"/>
</dbReference>
<dbReference type="FunFam" id="2.60.120.1440:FF:000001">
    <property type="entry name" value="Putative anti-sigma factor"/>
    <property type="match status" value="1"/>
</dbReference>
<keyword evidence="1" id="KW-0472">Membrane</keyword>
<keyword evidence="5" id="KW-1185">Reference proteome</keyword>
<feature type="domain" description="Protein FecR C-terminal" evidence="3">
    <location>
        <begin position="297"/>
        <end position="363"/>
    </location>
</feature>
<dbReference type="Gene3D" id="2.60.120.1440">
    <property type="match status" value="1"/>
</dbReference>
<organism evidence="4 5">
    <name type="scientific">Niastella vici</name>
    <dbReference type="NCBI Taxonomy" id="1703345"/>
    <lineage>
        <taxon>Bacteria</taxon>
        <taxon>Pseudomonadati</taxon>
        <taxon>Bacteroidota</taxon>
        <taxon>Chitinophagia</taxon>
        <taxon>Chitinophagales</taxon>
        <taxon>Chitinophagaceae</taxon>
        <taxon>Niastella</taxon>
    </lineage>
</organism>
<accession>A0A1V9FES8</accession>
<dbReference type="AlphaFoldDB" id="A0A1V9FES8"/>
<evidence type="ECO:0000256" key="1">
    <source>
        <dbReference type="SAM" id="Phobius"/>
    </source>
</evidence>
<dbReference type="PANTHER" id="PTHR30273:SF2">
    <property type="entry name" value="PROTEIN FECR"/>
    <property type="match status" value="1"/>
</dbReference>
<keyword evidence="1" id="KW-1133">Transmembrane helix</keyword>
<comment type="caution">
    <text evidence="4">The sequence shown here is derived from an EMBL/GenBank/DDBJ whole genome shotgun (WGS) entry which is preliminary data.</text>
</comment>
<evidence type="ECO:0000259" key="2">
    <source>
        <dbReference type="Pfam" id="PF04773"/>
    </source>
</evidence>
<dbReference type="InterPro" id="IPR006860">
    <property type="entry name" value="FecR"/>
</dbReference>
<dbReference type="PANTHER" id="PTHR30273">
    <property type="entry name" value="PERIPLASMIC SIGNAL SENSOR AND SIGMA FACTOR ACTIVATOR FECR-RELATED"/>
    <property type="match status" value="1"/>
</dbReference>
<name>A0A1V9FES8_9BACT</name>
<dbReference type="STRING" id="1703345.A3860_09775"/>
<dbReference type="EMBL" id="LVYD01000124">
    <property type="protein sequence ID" value="OQP56862.1"/>
    <property type="molecule type" value="Genomic_DNA"/>
</dbReference>